<accession>A0A5N6R059</accession>
<feature type="region of interest" description="Disordered" evidence="1">
    <location>
        <begin position="31"/>
        <end position="57"/>
    </location>
</feature>
<feature type="compositionally biased region" description="Low complexity" evidence="1">
    <location>
        <begin position="41"/>
        <end position="53"/>
    </location>
</feature>
<keyword evidence="3" id="KW-1185">Reference proteome</keyword>
<dbReference type="PANTHER" id="PTHR36730">
    <property type="entry name" value="OS03G0210700 PROTEIN"/>
    <property type="match status" value="1"/>
</dbReference>
<dbReference type="OrthoDB" id="2019425at2759"/>
<dbReference type="Proteomes" id="UP000327013">
    <property type="component" value="Chromosome 3"/>
</dbReference>
<name>A0A5N6R059_9ROSI</name>
<reference evidence="2 3" key="1">
    <citation type="submission" date="2019-06" db="EMBL/GenBank/DDBJ databases">
        <title>A chromosomal-level reference genome of Carpinus fangiana (Coryloideae, Betulaceae).</title>
        <authorList>
            <person name="Yang X."/>
            <person name="Wang Z."/>
            <person name="Zhang L."/>
            <person name="Hao G."/>
            <person name="Liu J."/>
            <person name="Yang Y."/>
        </authorList>
    </citation>
    <scope>NUCLEOTIDE SEQUENCE [LARGE SCALE GENOMIC DNA]</scope>
    <source>
        <strain evidence="2">Cfa_2016G</strain>
        <tissue evidence="2">Leaf</tissue>
    </source>
</reference>
<sequence>MVSSSLSPLSQFSSTNFTVCEKPTYRPKKIQIGCGVKPTNSSGSSSSSSSSSSLPRRRVLHRSLPLAASVIVLLSSTPANAGFLSGTPGIESVPGPKLPEIDFLNRFNEENQKKYAENDSRFKSSPLLKEYLEKSKSNKEKNRQETQDKYCLRGAEMGVGDCSAEGMSPEDREKFILMLRQKVGVKE</sequence>
<evidence type="ECO:0000313" key="2">
    <source>
        <dbReference type="EMBL" id="KAE8023169.1"/>
    </source>
</evidence>
<gene>
    <name evidence="2" type="ORF">FH972_008905</name>
</gene>
<evidence type="ECO:0000256" key="1">
    <source>
        <dbReference type="SAM" id="MobiDB-lite"/>
    </source>
</evidence>
<protein>
    <submittedName>
        <fullName evidence="2">Uncharacterized protein</fullName>
    </submittedName>
</protein>
<dbReference type="PANTHER" id="PTHR36730:SF1">
    <property type="entry name" value="CATHEPSIN PROPEPTIDE INHIBITOR DOMAIN-CONTAINING PROTEIN"/>
    <property type="match status" value="1"/>
</dbReference>
<organism evidence="2 3">
    <name type="scientific">Carpinus fangiana</name>
    <dbReference type="NCBI Taxonomy" id="176857"/>
    <lineage>
        <taxon>Eukaryota</taxon>
        <taxon>Viridiplantae</taxon>
        <taxon>Streptophyta</taxon>
        <taxon>Embryophyta</taxon>
        <taxon>Tracheophyta</taxon>
        <taxon>Spermatophyta</taxon>
        <taxon>Magnoliopsida</taxon>
        <taxon>eudicotyledons</taxon>
        <taxon>Gunneridae</taxon>
        <taxon>Pentapetalae</taxon>
        <taxon>rosids</taxon>
        <taxon>fabids</taxon>
        <taxon>Fagales</taxon>
        <taxon>Betulaceae</taxon>
        <taxon>Carpinus</taxon>
    </lineage>
</organism>
<dbReference type="EMBL" id="CM017323">
    <property type="protein sequence ID" value="KAE8023169.1"/>
    <property type="molecule type" value="Genomic_DNA"/>
</dbReference>
<dbReference type="AlphaFoldDB" id="A0A5N6R059"/>
<evidence type="ECO:0000313" key="3">
    <source>
        <dbReference type="Proteomes" id="UP000327013"/>
    </source>
</evidence>
<proteinExistence type="predicted"/>